<evidence type="ECO:0000256" key="4">
    <source>
        <dbReference type="ARBA" id="ARBA00022519"/>
    </source>
</evidence>
<dbReference type="InterPro" id="IPR006507">
    <property type="entry name" value="UPF0283"/>
</dbReference>
<keyword evidence="4" id="KW-0997">Cell inner membrane</keyword>
<accession>A0A3P5WYT0</accession>
<feature type="transmembrane region" description="Helical" evidence="8">
    <location>
        <begin position="199"/>
        <end position="219"/>
    </location>
</feature>
<comment type="similarity">
    <text evidence="2">Belongs to the UPF0283 family.</text>
</comment>
<dbReference type="PANTHER" id="PTHR39342:SF1">
    <property type="entry name" value="UPF0283 MEMBRANE PROTEIN YCJF"/>
    <property type="match status" value="1"/>
</dbReference>
<protein>
    <recommendedName>
        <fullName evidence="11">TIGR01620 family protein</fullName>
    </recommendedName>
</protein>
<name>A0A3P5WYT0_9RHOB</name>
<organism evidence="9 10">
    <name type="scientific">Pseudogemmobacter humi</name>
    <dbReference type="NCBI Taxonomy" id="2483812"/>
    <lineage>
        <taxon>Bacteria</taxon>
        <taxon>Pseudomonadati</taxon>
        <taxon>Pseudomonadota</taxon>
        <taxon>Alphaproteobacteria</taxon>
        <taxon>Rhodobacterales</taxon>
        <taxon>Paracoccaceae</taxon>
        <taxon>Pseudogemmobacter</taxon>
    </lineage>
</organism>
<dbReference type="AlphaFoldDB" id="A0A3P5WYT0"/>
<evidence type="ECO:0008006" key="11">
    <source>
        <dbReference type="Google" id="ProtNLM"/>
    </source>
</evidence>
<evidence type="ECO:0000313" key="10">
    <source>
        <dbReference type="Proteomes" id="UP000277498"/>
    </source>
</evidence>
<evidence type="ECO:0000256" key="5">
    <source>
        <dbReference type="ARBA" id="ARBA00022692"/>
    </source>
</evidence>
<gene>
    <name evidence="9" type="ORF">XINFAN_02118</name>
</gene>
<dbReference type="Proteomes" id="UP000277498">
    <property type="component" value="Unassembled WGS sequence"/>
</dbReference>
<evidence type="ECO:0000256" key="6">
    <source>
        <dbReference type="ARBA" id="ARBA00022989"/>
    </source>
</evidence>
<dbReference type="PANTHER" id="PTHR39342">
    <property type="entry name" value="UPF0283 MEMBRANE PROTEIN YCJF"/>
    <property type="match status" value="1"/>
</dbReference>
<sequence>MSLPPKPFVLNLDEGDQPDPGLAPEVPELSPDGRAMQTVAAVARARPSRLTRAAVWVFGTLFTFVLSVAAWDFVTSLFASNALLGWIAFVLVALAVLFALLLTLREAVGFARLARIDHLREQALAAKAKADLKAARDVADSIAALCARRPEAAWGLRRFAEIRPEVMDADALLVLAETEILAPLDTLARAEVEGAARRVALVTAVVPLALADVAVALYANVTMIRRIATIYGGRAGTLGSWSLLRRVFSSLIATGAVALADDMVGSLAGGGVLSKLSRRFGEGVVNGALTARVGVAAMELCRPLPFLARERPGVSAIVSRALAGLIPRGEG</sequence>
<evidence type="ECO:0000256" key="2">
    <source>
        <dbReference type="ARBA" id="ARBA00008255"/>
    </source>
</evidence>
<comment type="subcellular location">
    <subcellularLocation>
        <location evidence="1">Cell inner membrane</location>
        <topology evidence="1">Multi-pass membrane protein</topology>
    </subcellularLocation>
</comment>
<evidence type="ECO:0000256" key="1">
    <source>
        <dbReference type="ARBA" id="ARBA00004429"/>
    </source>
</evidence>
<keyword evidence="5 8" id="KW-0812">Transmembrane</keyword>
<dbReference type="EMBL" id="UXAW01000068">
    <property type="protein sequence ID" value="VDC28382.1"/>
    <property type="molecule type" value="Genomic_DNA"/>
</dbReference>
<evidence type="ECO:0000256" key="7">
    <source>
        <dbReference type="ARBA" id="ARBA00023136"/>
    </source>
</evidence>
<keyword evidence="6 8" id="KW-1133">Transmembrane helix</keyword>
<dbReference type="InterPro" id="IPR021147">
    <property type="entry name" value="DUF697"/>
</dbReference>
<feature type="transmembrane region" description="Helical" evidence="8">
    <location>
        <begin position="83"/>
        <end position="104"/>
    </location>
</feature>
<feature type="transmembrane region" description="Helical" evidence="8">
    <location>
        <begin position="53"/>
        <end position="71"/>
    </location>
</feature>
<keyword evidence="3" id="KW-1003">Cell membrane</keyword>
<dbReference type="NCBIfam" id="TIGR01620">
    <property type="entry name" value="hyp_HI0043"/>
    <property type="match status" value="1"/>
</dbReference>
<evidence type="ECO:0000256" key="8">
    <source>
        <dbReference type="SAM" id="Phobius"/>
    </source>
</evidence>
<evidence type="ECO:0000313" key="9">
    <source>
        <dbReference type="EMBL" id="VDC28382.1"/>
    </source>
</evidence>
<proteinExistence type="inferred from homology"/>
<dbReference type="GO" id="GO:0005886">
    <property type="term" value="C:plasma membrane"/>
    <property type="evidence" value="ECO:0007669"/>
    <property type="project" value="UniProtKB-SubCell"/>
</dbReference>
<keyword evidence="10" id="KW-1185">Reference proteome</keyword>
<dbReference type="Pfam" id="PF05128">
    <property type="entry name" value="DUF697"/>
    <property type="match status" value="1"/>
</dbReference>
<keyword evidence="7 8" id="KW-0472">Membrane</keyword>
<evidence type="ECO:0000256" key="3">
    <source>
        <dbReference type="ARBA" id="ARBA00022475"/>
    </source>
</evidence>
<reference evidence="9 10" key="1">
    <citation type="submission" date="2018-11" db="EMBL/GenBank/DDBJ databases">
        <authorList>
            <person name="Criscuolo A."/>
        </authorList>
    </citation>
    <scope>NUCLEOTIDE SEQUENCE [LARGE SCALE GENOMIC DNA]</scope>
    <source>
        <strain evidence="9">ACIP111625</strain>
    </source>
</reference>